<dbReference type="SMART" id="SM00534">
    <property type="entry name" value="MUTSac"/>
    <property type="match status" value="1"/>
</dbReference>
<comment type="function">
    <text evidence="7">Acts as a ribosome collision sensor, splitting the ribosome into its 2 subunits. Detects stalled/collided 70S ribosomes which it binds and splits by an ATP-hydrolysis driven conformational change. Acts upstream of the ribosome quality control system (RQC), a ribosome-associated complex that mediates the extraction of incompletely synthesized nascent chains from stalled ribosomes and their subsequent degradation. Probably generates substrates for RQC.</text>
</comment>
<evidence type="ECO:0000259" key="9">
    <source>
        <dbReference type="PROSITE" id="PS50828"/>
    </source>
</evidence>
<evidence type="ECO:0000313" key="11">
    <source>
        <dbReference type="Proteomes" id="UP000032740"/>
    </source>
</evidence>
<keyword evidence="1 7" id="KW-0699">rRNA-binding</keyword>
<dbReference type="KEGG" id="apal:BN85409290"/>
<dbReference type="InterPro" id="IPR007696">
    <property type="entry name" value="DNA_mismatch_repair_MutS_core"/>
</dbReference>
<evidence type="ECO:0000256" key="8">
    <source>
        <dbReference type="SAM" id="Coils"/>
    </source>
</evidence>
<sequence length="770" mass="88545">MTFDLKTLEFLEIQERILKYAYTQTAKKHITLLSPITDITKIKKLLAETDELLRLNYAYGKVPFVQDFDIFYLIEKSDKTGFLNLEEILLVKLYLKLEKEVKEYYQRIKDKKSYTQIEELFNLENNDTLIKKLDHYIDDKNLIKDQATVELFGIRKSIKKQNEKINDVLSKLLTKYSSYLNESVIVLRNSRYCIGIKETYKNKVNGIIHDVSQTGQTIYIEPEDIRQATQDLEHLNNLEQQEINRVLMIITSDILAEKENLYKNLKQLTYLDFVHAKACYAIEIEASIPKINSNGNIHIINGRHPLIDKDKIVPLNLKLTKERPIMLITGPNTGGKTVVLKTVGLLTLMMQSGILVPLDSESELSIYHKIFSDIGDEQSIEQSLSTFSSHLVKLKKMIDTLDDNQLILIDEIGSGTDPNEGVSLAMALLNEIRKHKVTLLVTTHYSEIKQYGFEHKEIIPASMAFDHETLKPLYKLQMGISGSSNALLIAKSLGLKESVIKEATELSKRYESDLTKVIDRLNHEKKMLEEEKLSLEQSKKELLNAKLSYENELKKQQVEFENELKKVKEKEEIKWHELKAQASSLIEELKQKEKLSQPELAKAKHQINKEITTPKLENKEEIKVNDIVLIKSYQQRGIVKKITNNKYLVEFGSFTLSFPKNDLELEKNQSKTKTKIEKKVKLQGQTPNKNASIELDLRGYRYEEVGDAIDKAMDKAFLANMPFIRIIHGFGTGAVRNAVYEYLKKSPYVDSYRFGKEGEGLNGVTVVSLK</sequence>
<keyword evidence="6 7" id="KW-0238">DNA-binding</keyword>
<dbReference type="EC" id="3.1.-.-" evidence="7"/>
<keyword evidence="11" id="KW-1185">Reference proteome</keyword>
<name>U4KRW6_ALTPJ</name>
<dbReference type="SMART" id="SM00533">
    <property type="entry name" value="MUTSd"/>
    <property type="match status" value="1"/>
</dbReference>
<dbReference type="InterPro" id="IPR002625">
    <property type="entry name" value="Smr_dom"/>
</dbReference>
<feature type="binding site" evidence="7">
    <location>
        <begin position="330"/>
        <end position="337"/>
    </location>
    <ligand>
        <name>ATP</name>
        <dbReference type="ChEBI" id="CHEBI:30616"/>
    </ligand>
</feature>
<evidence type="ECO:0000256" key="5">
    <source>
        <dbReference type="ARBA" id="ARBA00022884"/>
    </source>
</evidence>
<evidence type="ECO:0000256" key="3">
    <source>
        <dbReference type="ARBA" id="ARBA00022801"/>
    </source>
</evidence>
<keyword evidence="8" id="KW-0175">Coiled coil</keyword>
<dbReference type="InterPro" id="IPR027417">
    <property type="entry name" value="P-loop_NTPase"/>
</dbReference>
<dbReference type="PANTHER" id="PTHR48466:SF2">
    <property type="entry name" value="OS10G0509000 PROTEIN"/>
    <property type="match status" value="1"/>
</dbReference>
<dbReference type="SUPFAM" id="SSF160443">
    <property type="entry name" value="SMR domain-like"/>
    <property type="match status" value="1"/>
</dbReference>
<reference evidence="10 11" key="1">
    <citation type="journal article" date="2013" name="J. Mol. Microbiol. Biotechnol.">
        <title>Analysis of the Complete Genomes of Acholeplasma brassicae , A. palmae and A. laidlawii and Their Comparison to the Obligate Parasites from ' Candidatus Phytoplasma'.</title>
        <authorList>
            <person name="Kube M."/>
            <person name="Siewert C."/>
            <person name="Migdoll A.M."/>
            <person name="Duduk B."/>
            <person name="Holz S."/>
            <person name="Rabus R."/>
            <person name="Seemuller E."/>
            <person name="Mitrovic J."/>
            <person name="Muller I."/>
            <person name="Buttner C."/>
            <person name="Reinhardt R."/>
        </authorList>
    </citation>
    <scope>NUCLEOTIDE SEQUENCE [LARGE SCALE GENOMIC DNA]</scope>
    <source>
        <strain evidence="10 11">J233</strain>
    </source>
</reference>
<evidence type="ECO:0000256" key="7">
    <source>
        <dbReference type="HAMAP-Rule" id="MF_00092"/>
    </source>
</evidence>
<dbReference type="GO" id="GO:0030983">
    <property type="term" value="F:mismatched DNA binding"/>
    <property type="evidence" value="ECO:0007669"/>
    <property type="project" value="InterPro"/>
</dbReference>
<dbReference type="OrthoDB" id="9808166at2"/>
<dbReference type="RefSeq" id="WP_026660189.1">
    <property type="nucleotide sequence ID" value="NC_022538.1"/>
</dbReference>
<accession>U4KRW6</accession>
<organism evidence="10 11">
    <name type="scientific">Alteracholeplasma palmae (strain ATCC 49389 / J233)</name>
    <name type="common">Acholeplasma palmae</name>
    <dbReference type="NCBI Taxonomy" id="1318466"/>
    <lineage>
        <taxon>Bacteria</taxon>
        <taxon>Bacillati</taxon>
        <taxon>Mycoplasmatota</taxon>
        <taxon>Mollicutes</taxon>
        <taxon>Acholeplasmatales</taxon>
        <taxon>Acholeplasmataceae</taxon>
        <taxon>Acholeplasma</taxon>
    </lineage>
</organism>
<protein>
    <recommendedName>
        <fullName evidence="7">Endonuclease MutS2</fullName>
        <ecNumber evidence="7">3.1.-.-</ecNumber>
    </recommendedName>
    <alternativeName>
        <fullName evidence="7">Ribosome-associated protein quality control-upstream factor</fullName>
        <shortName evidence="7">RQC-upstream factor</shortName>
        <shortName evidence="7">RqcU</shortName>
        <ecNumber evidence="7">3.6.4.-</ecNumber>
    </alternativeName>
</protein>
<proteinExistence type="inferred from homology"/>
<dbReference type="HOGENOM" id="CLU_011252_2_1_14"/>
<dbReference type="STRING" id="1318466.BN85409290"/>
<dbReference type="GO" id="GO:0019843">
    <property type="term" value="F:rRNA binding"/>
    <property type="evidence" value="ECO:0007669"/>
    <property type="project" value="UniProtKB-UniRule"/>
</dbReference>
<dbReference type="GO" id="GO:0004519">
    <property type="term" value="F:endonuclease activity"/>
    <property type="evidence" value="ECO:0007669"/>
    <property type="project" value="UniProtKB-UniRule"/>
</dbReference>
<dbReference type="Gene3D" id="3.30.1370.110">
    <property type="match status" value="1"/>
</dbReference>
<keyword evidence="4 7" id="KW-0067">ATP-binding</keyword>
<dbReference type="GO" id="GO:0072344">
    <property type="term" value="P:rescue of stalled ribosome"/>
    <property type="evidence" value="ECO:0007669"/>
    <property type="project" value="UniProtKB-UniRule"/>
</dbReference>
<comment type="similarity">
    <text evidence="7">Belongs to the DNA mismatch repair MutS family. MutS2 subfamily.</text>
</comment>
<dbReference type="SUPFAM" id="SSF52540">
    <property type="entry name" value="P-loop containing nucleoside triphosphate hydrolases"/>
    <property type="match status" value="1"/>
</dbReference>
<dbReference type="NCBIfam" id="TIGR01069">
    <property type="entry name" value="mutS2"/>
    <property type="match status" value="1"/>
</dbReference>
<dbReference type="EMBL" id="FO681347">
    <property type="protein sequence ID" value="CCV64506.1"/>
    <property type="molecule type" value="Genomic_DNA"/>
</dbReference>
<dbReference type="InterPro" id="IPR005747">
    <property type="entry name" value="MutS2"/>
</dbReference>
<keyword evidence="2 7" id="KW-0547">Nucleotide-binding</keyword>
<dbReference type="PROSITE" id="PS50828">
    <property type="entry name" value="SMR"/>
    <property type="match status" value="1"/>
</dbReference>
<dbReference type="Pfam" id="PF00488">
    <property type="entry name" value="MutS_V"/>
    <property type="match status" value="1"/>
</dbReference>
<dbReference type="HAMAP" id="MF_00092">
    <property type="entry name" value="MutS2"/>
    <property type="match status" value="1"/>
</dbReference>
<evidence type="ECO:0000256" key="6">
    <source>
        <dbReference type="ARBA" id="ARBA00023125"/>
    </source>
</evidence>
<comment type="subunit">
    <text evidence="7">Homodimer. Binds to stalled ribosomes, contacting rRNA.</text>
</comment>
<dbReference type="Pfam" id="PF01713">
    <property type="entry name" value="Smr"/>
    <property type="match status" value="1"/>
</dbReference>
<dbReference type="PIRSF" id="PIRSF005814">
    <property type="entry name" value="MutS_YshD"/>
    <property type="match status" value="1"/>
</dbReference>
<keyword evidence="5 7" id="KW-0694">RNA-binding</keyword>
<keyword evidence="7" id="KW-0255">Endonuclease</keyword>
<dbReference type="PANTHER" id="PTHR48466">
    <property type="entry name" value="OS10G0509000 PROTEIN-RELATED"/>
    <property type="match status" value="1"/>
</dbReference>
<dbReference type="GO" id="GO:0140664">
    <property type="term" value="F:ATP-dependent DNA damage sensor activity"/>
    <property type="evidence" value="ECO:0007669"/>
    <property type="project" value="InterPro"/>
</dbReference>
<dbReference type="EC" id="3.6.4.-" evidence="7"/>
<dbReference type="FunFam" id="3.40.50.300:FF:000830">
    <property type="entry name" value="Endonuclease MutS2"/>
    <property type="match status" value="1"/>
</dbReference>
<dbReference type="GO" id="GO:0006298">
    <property type="term" value="P:mismatch repair"/>
    <property type="evidence" value="ECO:0007669"/>
    <property type="project" value="InterPro"/>
</dbReference>
<dbReference type="GO" id="GO:0005524">
    <property type="term" value="F:ATP binding"/>
    <property type="evidence" value="ECO:0007669"/>
    <property type="project" value="UniProtKB-UniRule"/>
</dbReference>
<dbReference type="InterPro" id="IPR045076">
    <property type="entry name" value="MutS"/>
</dbReference>
<keyword evidence="3 7" id="KW-0378">Hydrolase</keyword>
<evidence type="ECO:0000313" key="10">
    <source>
        <dbReference type="EMBL" id="CCV64506.1"/>
    </source>
</evidence>
<dbReference type="Proteomes" id="UP000032740">
    <property type="component" value="Chromosome"/>
</dbReference>
<evidence type="ECO:0000256" key="4">
    <source>
        <dbReference type="ARBA" id="ARBA00022840"/>
    </source>
</evidence>
<dbReference type="Gene3D" id="3.40.50.300">
    <property type="entry name" value="P-loop containing nucleotide triphosphate hydrolases"/>
    <property type="match status" value="1"/>
</dbReference>
<dbReference type="GO" id="GO:0045910">
    <property type="term" value="P:negative regulation of DNA recombination"/>
    <property type="evidence" value="ECO:0007669"/>
    <property type="project" value="InterPro"/>
</dbReference>
<feature type="coiled-coil region" evidence="8">
    <location>
        <begin position="511"/>
        <end position="573"/>
    </location>
</feature>
<evidence type="ECO:0000256" key="2">
    <source>
        <dbReference type="ARBA" id="ARBA00022741"/>
    </source>
</evidence>
<dbReference type="SMART" id="SM00463">
    <property type="entry name" value="SMR"/>
    <property type="match status" value="1"/>
</dbReference>
<dbReference type="InterPro" id="IPR036187">
    <property type="entry name" value="DNA_mismatch_repair_MutS_sf"/>
</dbReference>
<dbReference type="AlphaFoldDB" id="U4KRW6"/>
<dbReference type="InterPro" id="IPR000432">
    <property type="entry name" value="DNA_mismatch_repair_MutS_C"/>
</dbReference>
<feature type="domain" description="Smr" evidence="9">
    <location>
        <begin position="695"/>
        <end position="770"/>
    </location>
</feature>
<dbReference type="GO" id="GO:0043023">
    <property type="term" value="F:ribosomal large subunit binding"/>
    <property type="evidence" value="ECO:0007669"/>
    <property type="project" value="UniProtKB-UniRule"/>
</dbReference>
<comment type="function">
    <text evidence="7">Endonuclease that is involved in the suppression of homologous recombination and thus may have a key role in the control of bacterial genetic diversity.</text>
</comment>
<dbReference type="GO" id="GO:0016887">
    <property type="term" value="F:ATP hydrolysis activity"/>
    <property type="evidence" value="ECO:0007669"/>
    <property type="project" value="InterPro"/>
</dbReference>
<dbReference type="SUPFAM" id="SSF48334">
    <property type="entry name" value="DNA repair protein MutS, domain III"/>
    <property type="match status" value="1"/>
</dbReference>
<evidence type="ECO:0000256" key="1">
    <source>
        <dbReference type="ARBA" id="ARBA00022730"/>
    </source>
</evidence>
<gene>
    <name evidence="7 10" type="primary">mutS2</name>
    <name evidence="7" type="synonym">rqcU</name>
    <name evidence="10" type="ORF">BN85409290</name>
</gene>
<keyword evidence="7" id="KW-0540">Nuclease</keyword>
<dbReference type="InterPro" id="IPR036063">
    <property type="entry name" value="Smr_dom_sf"/>
</dbReference>